<keyword evidence="4" id="KW-1185">Reference proteome</keyword>
<evidence type="ECO:0000313" key="3">
    <source>
        <dbReference type="EMBL" id="QUE51482.1"/>
    </source>
</evidence>
<dbReference type="InterPro" id="IPR011050">
    <property type="entry name" value="Pectin_lyase_fold/virulence"/>
</dbReference>
<organism evidence="3 4">
    <name type="scientific">Luteolibacter ambystomatis</name>
    <dbReference type="NCBI Taxonomy" id="2824561"/>
    <lineage>
        <taxon>Bacteria</taxon>
        <taxon>Pseudomonadati</taxon>
        <taxon>Verrucomicrobiota</taxon>
        <taxon>Verrucomicrobiia</taxon>
        <taxon>Verrucomicrobiales</taxon>
        <taxon>Verrucomicrobiaceae</taxon>
        <taxon>Luteolibacter</taxon>
    </lineage>
</organism>
<reference evidence="3" key="1">
    <citation type="submission" date="2021-04" db="EMBL/GenBank/DDBJ databases">
        <title>Luteolibacter sp. 32A isolated from the skin of an Anderson's salamander (Ambystoma andersonii).</title>
        <authorList>
            <person name="Spergser J."/>
            <person name="Busse H.-J."/>
        </authorList>
    </citation>
    <scope>NUCLEOTIDE SEQUENCE</scope>
    <source>
        <strain evidence="3">32A</strain>
    </source>
</reference>
<sequence length="1811" mass="175892">MTTLAFPAFIALTLSALTPSSSAASFYWDGTDTSANSNGGSGTWDTSALTWDNALNSGTSVTWGNTTADSAIFGAVSGTVTLGTAGSPGATVTLGSLIFNSGNYVIGNVAGNGTLDFGGTTGSINSSSQSASTISTINSNLSGSGSPSVTIAANGDMTATGSSSPGKLVLAGTNTGLTGGMTITSGLVSFSTAAAAGSGPITLNGGGIVFAASTGSQTLANAVSLNGTSVVRVYNGATLAISGVVSGSGTLFKTDSGTLTLSGANTYTGQAKVGAGTLSVSSFNSVNGGSPLLATSALGAPTTIANGTIVLGSGTSAATLLYTGSGETTDRIIEVATTTTGATLNTSGTAPLKITGAVTSSGIGSKTLTLQGSSVGELAGVISDSGTAGSTITTAAFSSGATTVTLASVDGVTVGSSISGTGITAGTTITAINTSTRVVTISPAASGAGTSGQTMTVGGVVNLTSITKSGTGSNATWILSGPNTYTGPTKINGGTLSATSLNSVNGGIPLLATSALGAPTSVANGTIALGITTNGGTLNYTGTGETTDRVLDMASTSGAPGVTQSGTGLLKFTSDITNSGLGSKTLTLAGSTTGTGELSGVIPTGLSGTTQMNSGISSGSTTVTLASVDGVTVGSTISGTGFSSGTLVTAINTSTRVVTFSPAASGTGNNGQVVTVSGVVNLTGISKTNSGTWTLSGANTYTGTTSIIGGMLVFAKQASLYQGNSAAWTATNIGVNSGCTLGLNVGGSGEFTASDIALFDALGTSTGGLKTGAYLGLDTTNAGGSFTYSGNLINAGVSTATGLAKLGTGTLLLTGTNTYTGGTRIDGGILSIPALSSLPTTGTVTVNSAGTLALADTYTYTQTISGSGKITVATSTGGNSTVLTGSLGSFTGTIEVSPATTGGKLQIAPGAQSAMPASSATIKVLAGGTLYLSTGLINNAAVSLYGGNTGEAFGQLRVENGFQAGAVTLKANSTLGSNNNAGTISGAIGDEGNGFGITKQGVQQLTLTGASTYSGPTTVAAGNLKANSFNSVVGGTATSSLGAPTTVANGTISLGDTTTTGQLSYGGTGETTDRVINLAGTTGGGTLDQGGTGLLKFTSALTATGVGSKTLTLQGAGTAEFAGAIGNGSGTIALTKTGNGIWTLSGANSYSGSTNSNGGFLVFANAGAIPGSSRNLNSSTNGALAFDYNTSLQTLLTTRITSGSTGGLALTANNNLSENLDFNAAGYTGYLGAKDNVTYTGTLTPNGGNVRLGNQGGGTLTLTGANVVTGSNNLSINGSVTFTQPQTYTGTTTFTTNTGTFNGGGSVIDLSKVTFGAGGTFTNLNFTGSGTLTKSNSNTLTLDSANSYTGGTTLSLGLLILSNNAALGTGAVTLATTGSNVARIQLVNGISISNTLNLGANTGITGRGDLEINNTNSTATWSGPINITANPTNGGHFYTDATSTLTVSGPITSTVPVSFRAGNFIIPSASTSSYTSIFISGALKIGSNDSLVTTADVTLGNSAATTLDLAGFNQTVNTVVKSTNAATITNTAATPAVLTINNASASTYAGVIANGTGGVSLVKNGAGDLTLGGTNTYTGDTTVSAGTLILGASTLADSSTVRIASGAKLTITTASDTVTQLFLDGVQVAAGTYGATGSGATTIDNTHFSGMGKLTVLSSNANYTAWAFAKNLTTTSLTTSSNPDNDALNNVGEFAFDGTPTNATSDGRIVTRVATVNGVSALTITLPVRNGAVFSGTTEQVSGTVDGILYRIQGGSDLSAWTGVVAEVPPADRAAVQAGIATPGSGWTNRSFYLSGTGTTGFLRAKVQEAP</sequence>
<feature type="chain" id="PRO_5036847218" evidence="2">
    <location>
        <begin position="24"/>
        <end position="1811"/>
    </location>
</feature>
<evidence type="ECO:0000313" key="4">
    <source>
        <dbReference type="Proteomes" id="UP000676169"/>
    </source>
</evidence>
<feature type="signal peptide" evidence="2">
    <location>
        <begin position="1"/>
        <end position="23"/>
    </location>
</feature>
<dbReference type="InterPro" id="IPR013425">
    <property type="entry name" value="Autotrns_rpt"/>
</dbReference>
<evidence type="ECO:0000256" key="2">
    <source>
        <dbReference type="SAM" id="SignalP"/>
    </source>
</evidence>
<protein>
    <submittedName>
        <fullName evidence="3">Autotransporter-associated beta strand repeat-containing protein</fullName>
    </submittedName>
</protein>
<dbReference type="RefSeq" id="WP_211631621.1">
    <property type="nucleotide sequence ID" value="NZ_CP073100.1"/>
</dbReference>
<accession>A0A975IZM9</accession>
<dbReference type="Pfam" id="PF12951">
    <property type="entry name" value="PATR"/>
    <property type="match status" value="8"/>
</dbReference>
<dbReference type="EMBL" id="CP073100">
    <property type="protein sequence ID" value="QUE51482.1"/>
    <property type="molecule type" value="Genomic_DNA"/>
</dbReference>
<gene>
    <name evidence="3" type="ORF">KBB96_00960</name>
</gene>
<proteinExistence type="predicted"/>
<dbReference type="NCBIfam" id="TIGR02601">
    <property type="entry name" value="autotrns_rpt"/>
    <property type="match status" value="7"/>
</dbReference>
<keyword evidence="1 2" id="KW-0732">Signal</keyword>
<dbReference type="KEGG" id="lamb:KBB96_00960"/>
<dbReference type="Proteomes" id="UP000676169">
    <property type="component" value="Chromosome"/>
</dbReference>
<dbReference type="SUPFAM" id="SSF51126">
    <property type="entry name" value="Pectin lyase-like"/>
    <property type="match status" value="4"/>
</dbReference>
<name>A0A975IZM9_9BACT</name>
<evidence type="ECO:0000256" key="1">
    <source>
        <dbReference type="ARBA" id="ARBA00022729"/>
    </source>
</evidence>